<sequence length="122" mass="14430">MEVKDQQFENLCNNALELRNQIKERIEKKERKRKMKKQTRPIQCKGYLQELMAKLADVSSSLSQLYQDPRDVSSADDYMRFSNYLRDGLQYTLEQITKFLEGSSKNFESSQLSAFITKLHHM</sequence>
<evidence type="ECO:0000313" key="3">
    <source>
        <dbReference type="Proteomes" id="UP000281553"/>
    </source>
</evidence>
<name>A0A3P7P1P9_DIBLA</name>
<keyword evidence="1" id="KW-0175">Coiled coil</keyword>
<evidence type="ECO:0000313" key="2">
    <source>
        <dbReference type="EMBL" id="VDN14649.1"/>
    </source>
</evidence>
<dbReference type="AlphaFoldDB" id="A0A3P7P1P9"/>
<feature type="coiled-coil region" evidence="1">
    <location>
        <begin position="12"/>
        <end position="68"/>
    </location>
</feature>
<evidence type="ECO:0000256" key="1">
    <source>
        <dbReference type="SAM" id="Coils"/>
    </source>
</evidence>
<reference evidence="2 3" key="1">
    <citation type="submission" date="2018-11" db="EMBL/GenBank/DDBJ databases">
        <authorList>
            <consortium name="Pathogen Informatics"/>
        </authorList>
    </citation>
    <scope>NUCLEOTIDE SEQUENCE [LARGE SCALE GENOMIC DNA]</scope>
</reference>
<gene>
    <name evidence="2" type="ORF">DILT_LOCUS10480</name>
</gene>
<organism evidence="2 3">
    <name type="scientific">Dibothriocephalus latus</name>
    <name type="common">Fish tapeworm</name>
    <name type="synonym">Diphyllobothrium latum</name>
    <dbReference type="NCBI Taxonomy" id="60516"/>
    <lineage>
        <taxon>Eukaryota</taxon>
        <taxon>Metazoa</taxon>
        <taxon>Spiralia</taxon>
        <taxon>Lophotrochozoa</taxon>
        <taxon>Platyhelminthes</taxon>
        <taxon>Cestoda</taxon>
        <taxon>Eucestoda</taxon>
        <taxon>Diphyllobothriidea</taxon>
        <taxon>Diphyllobothriidae</taxon>
        <taxon>Dibothriocephalus</taxon>
    </lineage>
</organism>
<keyword evidence="3" id="KW-1185">Reference proteome</keyword>
<dbReference type="Proteomes" id="UP000281553">
    <property type="component" value="Unassembled WGS sequence"/>
</dbReference>
<accession>A0A3P7P1P9</accession>
<dbReference type="EMBL" id="UYRU01059903">
    <property type="protein sequence ID" value="VDN14649.1"/>
    <property type="molecule type" value="Genomic_DNA"/>
</dbReference>
<proteinExistence type="predicted"/>
<protein>
    <submittedName>
        <fullName evidence="2">Uncharacterized protein</fullName>
    </submittedName>
</protein>